<name>A0A182SXL5_9DIPT</name>
<accession>A0A182SXL5</accession>
<dbReference type="Proteomes" id="UP000075901">
    <property type="component" value="Unassembled WGS sequence"/>
</dbReference>
<reference evidence="2" key="1">
    <citation type="submission" date="2013-09" db="EMBL/GenBank/DDBJ databases">
        <title>The Genome Sequence of Anopheles maculatus species B.</title>
        <authorList>
            <consortium name="The Broad Institute Genomics Platform"/>
            <person name="Neafsey D.E."/>
            <person name="Besansky N."/>
            <person name="Howell P."/>
            <person name="Walton C."/>
            <person name="Young S.K."/>
            <person name="Zeng Q."/>
            <person name="Gargeya S."/>
            <person name="Fitzgerald M."/>
            <person name="Haas B."/>
            <person name="Abouelleil A."/>
            <person name="Allen A.W."/>
            <person name="Alvarado L."/>
            <person name="Arachchi H.M."/>
            <person name="Berlin A.M."/>
            <person name="Chapman S.B."/>
            <person name="Gainer-Dewar J."/>
            <person name="Goldberg J."/>
            <person name="Griggs A."/>
            <person name="Gujja S."/>
            <person name="Hansen M."/>
            <person name="Howarth C."/>
            <person name="Imamovic A."/>
            <person name="Ireland A."/>
            <person name="Larimer J."/>
            <person name="McCowan C."/>
            <person name="Murphy C."/>
            <person name="Pearson M."/>
            <person name="Poon T.W."/>
            <person name="Priest M."/>
            <person name="Roberts A."/>
            <person name="Saif S."/>
            <person name="Shea T."/>
            <person name="Sisk P."/>
            <person name="Sykes S."/>
            <person name="Wortman J."/>
            <person name="Nusbaum C."/>
            <person name="Birren B."/>
        </authorList>
    </citation>
    <scope>NUCLEOTIDE SEQUENCE [LARGE SCALE GENOMIC DNA]</scope>
    <source>
        <strain evidence="2">maculatus3</strain>
    </source>
</reference>
<proteinExistence type="predicted"/>
<evidence type="ECO:0000313" key="1">
    <source>
        <dbReference type="EnsemblMetazoa" id="AMAM015471-PA"/>
    </source>
</evidence>
<evidence type="ECO:0008006" key="3">
    <source>
        <dbReference type="Google" id="ProtNLM"/>
    </source>
</evidence>
<dbReference type="VEuPathDB" id="VectorBase:AMAM015471"/>
<reference evidence="1" key="2">
    <citation type="submission" date="2020-05" db="UniProtKB">
        <authorList>
            <consortium name="EnsemblMetazoa"/>
        </authorList>
    </citation>
    <scope>IDENTIFICATION</scope>
    <source>
        <strain evidence="1">maculatus3</strain>
    </source>
</reference>
<dbReference type="AlphaFoldDB" id="A0A182SXL5"/>
<dbReference type="EnsemblMetazoa" id="AMAM015471-RA">
    <property type="protein sequence ID" value="AMAM015471-PA"/>
    <property type="gene ID" value="AMAM015471"/>
</dbReference>
<organism evidence="1 2">
    <name type="scientific">Anopheles maculatus</name>
    <dbReference type="NCBI Taxonomy" id="74869"/>
    <lineage>
        <taxon>Eukaryota</taxon>
        <taxon>Metazoa</taxon>
        <taxon>Ecdysozoa</taxon>
        <taxon>Arthropoda</taxon>
        <taxon>Hexapoda</taxon>
        <taxon>Insecta</taxon>
        <taxon>Pterygota</taxon>
        <taxon>Neoptera</taxon>
        <taxon>Endopterygota</taxon>
        <taxon>Diptera</taxon>
        <taxon>Nematocera</taxon>
        <taxon>Culicoidea</taxon>
        <taxon>Culicidae</taxon>
        <taxon>Anophelinae</taxon>
        <taxon>Anopheles</taxon>
        <taxon>Anopheles maculatus group</taxon>
    </lineage>
</organism>
<keyword evidence="2" id="KW-1185">Reference proteome</keyword>
<evidence type="ECO:0000313" key="2">
    <source>
        <dbReference type="Proteomes" id="UP000075901"/>
    </source>
</evidence>
<protein>
    <recommendedName>
        <fullName evidence="3">LisH domain-containing protein</fullName>
    </recommendedName>
</protein>
<sequence>MNQADPRFQRDVAIMVCEYLTELGMKNVADQFAAGCPLLNGSEPIADRDMPFTIPIRNLHDAMLEFNKQKESLGRIIQEFQQDVPMPLGTTNIVQIQSIIDHFQAKATTHATGRKEENMGVVRTTVSGVDNIPDVQEALAQCNLTSQQNCVKEPEKENVVLKKEEENTEITGDNE</sequence>